<organism evidence="3 4">
    <name type="scientific">Lasiosphaeria hispida</name>
    <dbReference type="NCBI Taxonomy" id="260671"/>
    <lineage>
        <taxon>Eukaryota</taxon>
        <taxon>Fungi</taxon>
        <taxon>Dikarya</taxon>
        <taxon>Ascomycota</taxon>
        <taxon>Pezizomycotina</taxon>
        <taxon>Sordariomycetes</taxon>
        <taxon>Sordariomycetidae</taxon>
        <taxon>Sordariales</taxon>
        <taxon>Lasiosphaeriaceae</taxon>
        <taxon>Lasiosphaeria</taxon>
    </lineage>
</organism>
<comment type="caution">
    <text evidence="3">The sequence shown here is derived from an EMBL/GenBank/DDBJ whole genome shotgun (WGS) entry which is preliminary data.</text>
</comment>
<evidence type="ECO:0000313" key="3">
    <source>
        <dbReference type="EMBL" id="KAK3357801.1"/>
    </source>
</evidence>
<evidence type="ECO:0000256" key="1">
    <source>
        <dbReference type="SAM" id="MobiDB-lite"/>
    </source>
</evidence>
<dbReference type="AlphaFoldDB" id="A0AAJ0HMV0"/>
<reference evidence="3" key="1">
    <citation type="journal article" date="2023" name="Mol. Phylogenet. Evol.">
        <title>Genome-scale phylogeny and comparative genomics of the fungal order Sordariales.</title>
        <authorList>
            <person name="Hensen N."/>
            <person name="Bonometti L."/>
            <person name="Westerberg I."/>
            <person name="Brannstrom I.O."/>
            <person name="Guillou S."/>
            <person name="Cros-Aarteil S."/>
            <person name="Calhoun S."/>
            <person name="Haridas S."/>
            <person name="Kuo A."/>
            <person name="Mondo S."/>
            <person name="Pangilinan J."/>
            <person name="Riley R."/>
            <person name="LaButti K."/>
            <person name="Andreopoulos B."/>
            <person name="Lipzen A."/>
            <person name="Chen C."/>
            <person name="Yan M."/>
            <person name="Daum C."/>
            <person name="Ng V."/>
            <person name="Clum A."/>
            <person name="Steindorff A."/>
            <person name="Ohm R.A."/>
            <person name="Martin F."/>
            <person name="Silar P."/>
            <person name="Natvig D.O."/>
            <person name="Lalanne C."/>
            <person name="Gautier V."/>
            <person name="Ament-Velasquez S.L."/>
            <person name="Kruys A."/>
            <person name="Hutchinson M.I."/>
            <person name="Powell A.J."/>
            <person name="Barry K."/>
            <person name="Miller A.N."/>
            <person name="Grigoriev I.V."/>
            <person name="Debuchy R."/>
            <person name="Gladieux P."/>
            <person name="Hiltunen Thoren M."/>
            <person name="Johannesson H."/>
        </authorList>
    </citation>
    <scope>NUCLEOTIDE SEQUENCE</scope>
    <source>
        <strain evidence="3">CBS 955.72</strain>
    </source>
</reference>
<feature type="domain" description="C2H2-type" evidence="2">
    <location>
        <begin position="197"/>
        <end position="217"/>
    </location>
</feature>
<dbReference type="PROSITE" id="PS00028">
    <property type="entry name" value="ZINC_FINGER_C2H2_1"/>
    <property type="match status" value="2"/>
</dbReference>
<protein>
    <recommendedName>
        <fullName evidence="2">C2H2-type domain-containing protein</fullName>
    </recommendedName>
</protein>
<dbReference type="EMBL" id="JAUIQD010000003">
    <property type="protein sequence ID" value="KAK3357801.1"/>
    <property type="molecule type" value="Genomic_DNA"/>
</dbReference>
<feature type="domain" description="C2H2-type" evidence="2">
    <location>
        <begin position="147"/>
        <end position="169"/>
    </location>
</feature>
<keyword evidence="4" id="KW-1185">Reference proteome</keyword>
<reference evidence="3" key="2">
    <citation type="submission" date="2023-06" db="EMBL/GenBank/DDBJ databases">
        <authorList>
            <consortium name="Lawrence Berkeley National Laboratory"/>
            <person name="Haridas S."/>
            <person name="Hensen N."/>
            <person name="Bonometti L."/>
            <person name="Westerberg I."/>
            <person name="Brannstrom I.O."/>
            <person name="Guillou S."/>
            <person name="Cros-Aarteil S."/>
            <person name="Calhoun S."/>
            <person name="Kuo A."/>
            <person name="Mondo S."/>
            <person name="Pangilinan J."/>
            <person name="Riley R."/>
            <person name="Labutti K."/>
            <person name="Andreopoulos B."/>
            <person name="Lipzen A."/>
            <person name="Chen C."/>
            <person name="Yanf M."/>
            <person name="Daum C."/>
            <person name="Ng V."/>
            <person name="Clum A."/>
            <person name="Steindorff A."/>
            <person name="Ohm R."/>
            <person name="Martin F."/>
            <person name="Silar P."/>
            <person name="Natvig D."/>
            <person name="Lalanne C."/>
            <person name="Gautier V."/>
            <person name="Ament-Velasquez S.L."/>
            <person name="Kruys A."/>
            <person name="Hutchinson M.I."/>
            <person name="Powell A.J."/>
            <person name="Barry K."/>
            <person name="Miller A.N."/>
            <person name="Grigoriev I.V."/>
            <person name="Debuchy R."/>
            <person name="Gladieux P."/>
            <person name="Thoren M.H."/>
            <person name="Johannesson H."/>
        </authorList>
    </citation>
    <scope>NUCLEOTIDE SEQUENCE</scope>
    <source>
        <strain evidence="3">CBS 955.72</strain>
    </source>
</reference>
<dbReference type="SMART" id="SM00355">
    <property type="entry name" value="ZnF_C2H2"/>
    <property type="match status" value="2"/>
</dbReference>
<proteinExistence type="predicted"/>
<dbReference type="Pfam" id="PF26082">
    <property type="entry name" value="zf-C2H2_AcuF"/>
    <property type="match status" value="1"/>
</dbReference>
<accession>A0AAJ0HMV0</accession>
<dbReference type="InterPro" id="IPR058925">
    <property type="entry name" value="zf-C2H2_AcuF"/>
</dbReference>
<evidence type="ECO:0000259" key="2">
    <source>
        <dbReference type="PROSITE" id="PS00028"/>
    </source>
</evidence>
<evidence type="ECO:0000313" key="4">
    <source>
        <dbReference type="Proteomes" id="UP001275084"/>
    </source>
</evidence>
<sequence length="278" mass="30143">MSYMSWVPINGIRFYEGFSGIPTFVYNVAAQSLPSNTVVPKTPAAEDAISTVASSIPRELENSDVKATPVQPVEGVNEDARSDAGVSEASFATSVAEAAKLRIPPLPKEAGKGPFECPFCFTMITATNSVSWKRHMYGDLRPCTYHCLWGCDDKFPSVAEWEAHVRATHPDAILDIKLDAMINLSARTLQVEDGITCRLCGETISSLKQYQRHVGRHQEQLSLFALPSIAQMGEDGDNGQRSDESDDDDGHKNAVGISGDDDGSESTAEMGNDEKAKP</sequence>
<name>A0AAJ0HMV0_9PEZI</name>
<dbReference type="InterPro" id="IPR013087">
    <property type="entry name" value="Znf_C2H2_type"/>
</dbReference>
<dbReference type="Proteomes" id="UP001275084">
    <property type="component" value="Unassembled WGS sequence"/>
</dbReference>
<feature type="region of interest" description="Disordered" evidence="1">
    <location>
        <begin position="231"/>
        <end position="278"/>
    </location>
</feature>
<dbReference type="PANTHER" id="PTHR35391:SF7">
    <property type="entry name" value="C2H2-TYPE DOMAIN-CONTAINING PROTEIN"/>
    <property type="match status" value="1"/>
</dbReference>
<gene>
    <name evidence="3" type="ORF">B0T25DRAFT_630768</name>
</gene>
<dbReference type="PANTHER" id="PTHR35391">
    <property type="entry name" value="C2H2-TYPE DOMAIN-CONTAINING PROTEIN-RELATED"/>
    <property type="match status" value="1"/>
</dbReference>